<evidence type="ECO:0000313" key="2">
    <source>
        <dbReference type="Proteomes" id="UP000652219"/>
    </source>
</evidence>
<name>A0A8H6N592_9PEZI</name>
<comment type="caution">
    <text evidence="1">The sequence shown here is derived from an EMBL/GenBank/DDBJ whole genome shotgun (WGS) entry which is preliminary data.</text>
</comment>
<proteinExistence type="predicted"/>
<sequence length="123" mass="13396">MAARGQLLVRTIPGLDSLALAYKPLRQTLISNEGGDQSRIRTPRIIQRAPTVKVAAFQTQSRLRPYTRIFYSPISTRQMDAPDRPFENPISLLNSTGRVGTPCGGAQAGPIVGGNPQRCLSHN</sequence>
<organism evidence="1 2">
    <name type="scientific">Colletotrichum sojae</name>
    <dbReference type="NCBI Taxonomy" id="2175907"/>
    <lineage>
        <taxon>Eukaryota</taxon>
        <taxon>Fungi</taxon>
        <taxon>Dikarya</taxon>
        <taxon>Ascomycota</taxon>
        <taxon>Pezizomycotina</taxon>
        <taxon>Sordariomycetes</taxon>
        <taxon>Hypocreomycetidae</taxon>
        <taxon>Glomerellales</taxon>
        <taxon>Glomerellaceae</taxon>
        <taxon>Colletotrichum</taxon>
        <taxon>Colletotrichum orchidearum species complex</taxon>
    </lineage>
</organism>
<dbReference type="Proteomes" id="UP000652219">
    <property type="component" value="Unassembled WGS sequence"/>
</dbReference>
<protein>
    <submittedName>
        <fullName evidence="1">Uncharacterized protein</fullName>
    </submittedName>
</protein>
<dbReference type="EMBL" id="WIGN01000007">
    <property type="protein sequence ID" value="KAF6819991.1"/>
    <property type="molecule type" value="Genomic_DNA"/>
</dbReference>
<reference evidence="1 2" key="1">
    <citation type="journal article" date="2020" name="Phytopathology">
        <title>Genome Sequence Resources of Colletotrichum truncatum, C. plurivorum, C. musicola, and C. sojae: Four Species Pathogenic to Soybean (Glycine max).</title>
        <authorList>
            <person name="Rogerio F."/>
            <person name="Boufleur T.R."/>
            <person name="Ciampi-Guillardi M."/>
            <person name="Sukno S.A."/>
            <person name="Thon M.R."/>
            <person name="Massola Junior N.S."/>
            <person name="Baroncelli R."/>
        </authorList>
    </citation>
    <scope>NUCLEOTIDE SEQUENCE [LARGE SCALE GENOMIC DNA]</scope>
    <source>
        <strain evidence="1 2">LFN0009</strain>
    </source>
</reference>
<accession>A0A8H6N592</accession>
<dbReference type="AlphaFoldDB" id="A0A8H6N592"/>
<evidence type="ECO:0000313" key="1">
    <source>
        <dbReference type="EMBL" id="KAF6819991.1"/>
    </source>
</evidence>
<gene>
    <name evidence="1" type="ORF">CSOJ01_01059</name>
</gene>
<keyword evidence="2" id="KW-1185">Reference proteome</keyword>